<protein>
    <submittedName>
        <fullName evidence="2">Uncharacterized protein</fullName>
    </submittedName>
</protein>
<sequence length="82" mass="8656">MVEQVIAAAFQIFAGTGAAGGRGRRGAPDRPRRPRGARGRGLVPPARLGGAGGAAPAWPARVRDFEPRRLAERVIARYRAIA</sequence>
<accession>A0A6J4UHI0</accession>
<organism evidence="2">
    <name type="scientific">uncultured Thermomicrobiales bacterium</name>
    <dbReference type="NCBI Taxonomy" id="1645740"/>
    <lineage>
        <taxon>Bacteria</taxon>
        <taxon>Pseudomonadati</taxon>
        <taxon>Thermomicrobiota</taxon>
        <taxon>Thermomicrobia</taxon>
        <taxon>Thermomicrobiales</taxon>
        <taxon>environmental samples</taxon>
    </lineage>
</organism>
<name>A0A6J4UHI0_9BACT</name>
<feature type="region of interest" description="Disordered" evidence="1">
    <location>
        <begin position="17"/>
        <end position="56"/>
    </location>
</feature>
<gene>
    <name evidence="2" type="ORF">AVDCRST_MAG88-774</name>
</gene>
<evidence type="ECO:0000256" key="1">
    <source>
        <dbReference type="SAM" id="MobiDB-lite"/>
    </source>
</evidence>
<dbReference type="EMBL" id="CADCWM010000275">
    <property type="protein sequence ID" value="CAA9550984.1"/>
    <property type="molecule type" value="Genomic_DNA"/>
</dbReference>
<reference evidence="2" key="1">
    <citation type="submission" date="2020-02" db="EMBL/GenBank/DDBJ databases">
        <authorList>
            <person name="Meier V. D."/>
        </authorList>
    </citation>
    <scope>NUCLEOTIDE SEQUENCE</scope>
    <source>
        <strain evidence="2">AVDCRST_MAG88</strain>
    </source>
</reference>
<proteinExistence type="predicted"/>
<evidence type="ECO:0000313" key="2">
    <source>
        <dbReference type="EMBL" id="CAA9550984.1"/>
    </source>
</evidence>
<dbReference type="AlphaFoldDB" id="A0A6J4UHI0"/>
<feature type="compositionally biased region" description="Low complexity" evidence="1">
    <location>
        <begin position="40"/>
        <end position="56"/>
    </location>
</feature>